<dbReference type="EMBL" id="CP020465">
    <property type="protein sequence ID" value="ASP50057.1"/>
    <property type="molecule type" value="Genomic_DNA"/>
</dbReference>
<proteinExistence type="predicted"/>
<dbReference type="OrthoDB" id="5772592at2"/>
<dbReference type="InterPro" id="IPR025711">
    <property type="entry name" value="PepSY"/>
</dbReference>
<evidence type="ECO:0000259" key="1">
    <source>
        <dbReference type="Pfam" id="PF03413"/>
    </source>
</evidence>
<dbReference type="KEGG" id="cber:B5D82_16215"/>
<evidence type="ECO:0000313" key="2">
    <source>
        <dbReference type="EMBL" id="ASP50057.1"/>
    </source>
</evidence>
<dbReference type="Pfam" id="PF03413">
    <property type="entry name" value="PepSY"/>
    <property type="match status" value="1"/>
</dbReference>
<dbReference type="Gene3D" id="3.10.450.40">
    <property type="match status" value="1"/>
</dbReference>
<keyword evidence="3" id="KW-1185">Reference proteome</keyword>
<reference evidence="2 3" key="1">
    <citation type="submission" date="2017-08" db="EMBL/GenBank/DDBJ databases">
        <title>Complete genome of Colwellia sp. NB097-1, a psychrophile bacterium ioslated from Bering Sea.</title>
        <authorList>
            <person name="Chen X."/>
        </authorList>
    </citation>
    <scope>NUCLEOTIDE SEQUENCE [LARGE SCALE GENOMIC DNA]</scope>
    <source>
        <strain evidence="2 3">NB097-1</strain>
    </source>
</reference>
<name>A0A222GDV1_9GAMM</name>
<dbReference type="Proteomes" id="UP000202259">
    <property type="component" value="Chromosome"/>
</dbReference>
<gene>
    <name evidence="2" type="ORF">B5D82_16215</name>
</gene>
<accession>A0A222GDV1</accession>
<feature type="domain" description="PepSY" evidence="1">
    <location>
        <begin position="17"/>
        <end position="71"/>
    </location>
</feature>
<sequence length="73" mass="7861">MMIVKTKYGQASNTKSISAQQAARIVKNKFGGKVLKVNNSGSKKNPSYRVKLLKDNGHVISVNVDAQTGRISG</sequence>
<dbReference type="AlphaFoldDB" id="A0A222GDV1"/>
<protein>
    <recommendedName>
        <fullName evidence="1">PepSY domain-containing protein</fullName>
    </recommendedName>
</protein>
<evidence type="ECO:0000313" key="3">
    <source>
        <dbReference type="Proteomes" id="UP000202259"/>
    </source>
</evidence>
<organism evidence="2 3">
    <name type="scientific">Cognaticolwellia beringensis</name>
    <dbReference type="NCBI Taxonomy" id="1967665"/>
    <lineage>
        <taxon>Bacteria</taxon>
        <taxon>Pseudomonadati</taxon>
        <taxon>Pseudomonadota</taxon>
        <taxon>Gammaproteobacteria</taxon>
        <taxon>Alteromonadales</taxon>
        <taxon>Colwelliaceae</taxon>
        <taxon>Cognaticolwellia</taxon>
    </lineage>
</organism>